<dbReference type="GO" id="GO:0051015">
    <property type="term" value="F:actin filament binding"/>
    <property type="evidence" value="ECO:0007669"/>
    <property type="project" value="TreeGrafter"/>
</dbReference>
<dbReference type="PANTHER" id="PTHR10672">
    <property type="entry name" value="ADDUCIN"/>
    <property type="match status" value="1"/>
</dbReference>
<dbReference type="Gene3D" id="3.40.225.10">
    <property type="entry name" value="Class II aldolase/adducin N-terminal domain"/>
    <property type="match status" value="1"/>
</dbReference>
<accession>A0A9Q3HTY8</accession>
<organism evidence="2 3">
    <name type="scientific">Austropuccinia psidii MF-1</name>
    <dbReference type="NCBI Taxonomy" id="1389203"/>
    <lineage>
        <taxon>Eukaryota</taxon>
        <taxon>Fungi</taxon>
        <taxon>Dikarya</taxon>
        <taxon>Basidiomycota</taxon>
        <taxon>Pucciniomycotina</taxon>
        <taxon>Pucciniomycetes</taxon>
        <taxon>Pucciniales</taxon>
        <taxon>Sphaerophragmiaceae</taxon>
        <taxon>Austropuccinia</taxon>
    </lineage>
</organism>
<gene>
    <name evidence="2" type="ORF">O181_057481</name>
</gene>
<dbReference type="Proteomes" id="UP000765509">
    <property type="component" value="Unassembled WGS sequence"/>
</dbReference>
<dbReference type="Pfam" id="PF00596">
    <property type="entry name" value="Aldolase_II"/>
    <property type="match status" value="1"/>
</dbReference>
<feature type="domain" description="Class II aldolase/adducin N-terminal" evidence="1">
    <location>
        <begin position="48"/>
        <end position="232"/>
    </location>
</feature>
<dbReference type="GO" id="GO:0005856">
    <property type="term" value="C:cytoskeleton"/>
    <property type="evidence" value="ECO:0007669"/>
    <property type="project" value="TreeGrafter"/>
</dbReference>
<dbReference type="NCBIfam" id="NF004855">
    <property type="entry name" value="PRK06208.1"/>
    <property type="match status" value="1"/>
</dbReference>
<dbReference type="EMBL" id="AVOT02026156">
    <property type="protein sequence ID" value="MBW0517766.1"/>
    <property type="molecule type" value="Genomic_DNA"/>
</dbReference>
<sequence length="287" mass="31271">MASLTETPFQVAEATSSGVIAQKGAKKFKFFAKPTFSDKEEERKHKLGKLAAAFRIFALHGFDEGLAGHMTLRDPILTDHFWVNPVGLAFSLITVSDLLLVNPQGKIVMGGKPGRQLYNQAGFTIHHAIHLARPDVEAACHSHSIYGRAFSTLGITLDITTQDACAFYNDLAIYQGFGGVALAAEEGQRITEALGKKKAAILQNHGLLTTGSSIEAAVWWFISLENLCRIQLIADAAAAGRQIKTIKVGDTEAKFTYETVGSDFSGWAQAQPYYDHIHDQTQGSYLK</sequence>
<protein>
    <recommendedName>
        <fullName evidence="1">Class II aldolase/adducin N-terminal domain-containing protein</fullName>
    </recommendedName>
</protein>
<dbReference type="AlphaFoldDB" id="A0A9Q3HTY8"/>
<dbReference type="OrthoDB" id="3238794at2759"/>
<keyword evidence="3" id="KW-1185">Reference proteome</keyword>
<proteinExistence type="predicted"/>
<dbReference type="InterPro" id="IPR001303">
    <property type="entry name" value="Aldolase_II/adducin_N"/>
</dbReference>
<dbReference type="PANTHER" id="PTHR10672:SF39">
    <property type="entry name" value="CLASS II ALDOLASE_ADDUCIN N-TERMINAL DOMAIN-CONTAINING PROTEIN"/>
    <property type="match status" value="1"/>
</dbReference>
<comment type="caution">
    <text evidence="2">The sequence shown here is derived from an EMBL/GenBank/DDBJ whole genome shotgun (WGS) entry which is preliminary data.</text>
</comment>
<name>A0A9Q3HTY8_9BASI</name>
<evidence type="ECO:0000313" key="3">
    <source>
        <dbReference type="Proteomes" id="UP000765509"/>
    </source>
</evidence>
<evidence type="ECO:0000313" key="2">
    <source>
        <dbReference type="EMBL" id="MBW0517766.1"/>
    </source>
</evidence>
<dbReference type="InterPro" id="IPR036409">
    <property type="entry name" value="Aldolase_II/adducin_N_sf"/>
</dbReference>
<reference evidence="2" key="1">
    <citation type="submission" date="2021-03" db="EMBL/GenBank/DDBJ databases">
        <title>Draft genome sequence of rust myrtle Austropuccinia psidii MF-1, a brazilian biotype.</title>
        <authorList>
            <person name="Quecine M.C."/>
            <person name="Pachon D.M.R."/>
            <person name="Bonatelli M.L."/>
            <person name="Correr F.H."/>
            <person name="Franceschini L.M."/>
            <person name="Leite T.F."/>
            <person name="Margarido G.R.A."/>
            <person name="Almeida C.A."/>
            <person name="Ferrarezi J.A."/>
            <person name="Labate C.A."/>
        </authorList>
    </citation>
    <scope>NUCLEOTIDE SEQUENCE</scope>
    <source>
        <strain evidence="2">MF-1</strain>
    </source>
</reference>
<evidence type="ECO:0000259" key="1">
    <source>
        <dbReference type="SMART" id="SM01007"/>
    </source>
</evidence>
<dbReference type="SMART" id="SM01007">
    <property type="entry name" value="Aldolase_II"/>
    <property type="match status" value="1"/>
</dbReference>
<dbReference type="InterPro" id="IPR051017">
    <property type="entry name" value="Aldolase-II_Adducin_sf"/>
</dbReference>
<dbReference type="FunFam" id="3.40.225.10:FF:000009">
    <property type="entry name" value="Class II aldolase/adducin N-terminal"/>
    <property type="match status" value="1"/>
</dbReference>
<dbReference type="SUPFAM" id="SSF53639">
    <property type="entry name" value="AraD/HMP-PK domain-like"/>
    <property type="match status" value="1"/>
</dbReference>